<dbReference type="Pfam" id="PF19050">
    <property type="entry name" value="PhoD_2"/>
    <property type="match status" value="2"/>
</dbReference>
<dbReference type="Gene3D" id="3.60.21.70">
    <property type="entry name" value="PhoD-like phosphatase"/>
    <property type="match status" value="1"/>
</dbReference>
<feature type="region of interest" description="Disordered" evidence="1">
    <location>
        <begin position="1"/>
        <end position="31"/>
    </location>
</feature>
<evidence type="ECO:0000313" key="3">
    <source>
        <dbReference type="EMBL" id="KZP20768.1"/>
    </source>
</evidence>
<evidence type="ECO:0000313" key="4">
    <source>
        <dbReference type="Proteomes" id="UP000076532"/>
    </source>
</evidence>
<proteinExistence type="predicted"/>
<dbReference type="OrthoDB" id="2419400at2759"/>
<keyword evidence="4" id="KW-1185">Reference proteome</keyword>
<feature type="domain" description="PhoD-like phosphatase" evidence="2">
    <location>
        <begin position="521"/>
        <end position="682"/>
    </location>
</feature>
<dbReference type="InterPro" id="IPR018946">
    <property type="entry name" value="PhoD-like_MPP"/>
</dbReference>
<gene>
    <name evidence="3" type="ORF">FIBSPDRAFT_1044568</name>
</gene>
<name>A0A166JE94_9AGAM</name>
<dbReference type="CDD" id="cd07389">
    <property type="entry name" value="MPP_PhoD"/>
    <property type="match status" value="1"/>
</dbReference>
<dbReference type="EMBL" id="KV417552">
    <property type="protein sequence ID" value="KZP20768.1"/>
    <property type="molecule type" value="Genomic_DNA"/>
</dbReference>
<sequence length="717" mass="79910">MDNPGWKAQRRADKESAAYNAPRRDQAGHFHPVEEITPMNGFVGGFIPPPPPPKDYKNGHVYSPGNAPSQISTAASRTSASTSRLAHMSPVERSQAFRMNMMQPHLQLMVGPLLRYDTVDARGVWHGFALVVTSDAGSVYEPYPVLSLKWDPDGHAAERPHPVQSGSSFPLGAHPADPHSSNLPSPVKTDGDGFPGPNAQYRQIPGQELWVYEGAAGSHTFWRFAIQIPLSAQQMRIGYQLNNGQELAFWVPGRNENMRFAAHSCNGFSAGVNPDDFRGPGFKSGYDPVWTDLLAKHAEKPFHVLVGGGDQLYCDSLMREPEMQQWAQLKVEDRKTASLTDDVAYAIDRFFFNHYCHCFRTGAFARANSSIPMANMTDDHDPDDLQLSPIFNAIGARGYFFYLLFQCFINVELDGLDDQKHCNQSLIIGGPGPYIPFPSHSFLTYLGPQTYMLLLDTRAERKKTQVCSPEEYQKVFERLKYLPVNVEHLVVVLGVPIAYPRLVFLEAALESKYNPLLYMAKAGTMGLGGFINKFNAEAELLDDLNDHWTAKSHKHERNWFIQQLQHFAKMKRVRVSFLSGDVHCAAVGVLKTLAKGKKSALDPAVDHRYMINVVSSAIVNTPPPKGVITMVSQLATKTHKTMHALDTDEAMIPIFATETDGSNRKQKFIMGRRNWCCVDWDGTTGSLKFDLRVEIQKGDGVTVGYAVSTPPPRWSIN</sequence>
<evidence type="ECO:0000256" key="1">
    <source>
        <dbReference type="SAM" id="MobiDB-lite"/>
    </source>
</evidence>
<dbReference type="Proteomes" id="UP000076532">
    <property type="component" value="Unassembled WGS sequence"/>
</dbReference>
<accession>A0A166JE94</accession>
<dbReference type="GO" id="GO:0016020">
    <property type="term" value="C:membrane"/>
    <property type="evidence" value="ECO:0007669"/>
    <property type="project" value="TreeGrafter"/>
</dbReference>
<evidence type="ECO:0000259" key="2">
    <source>
        <dbReference type="Pfam" id="PF19050"/>
    </source>
</evidence>
<protein>
    <recommendedName>
        <fullName evidence="2">PhoD-like phosphatase domain-containing protein</fullName>
    </recommendedName>
</protein>
<dbReference type="InterPro" id="IPR043904">
    <property type="entry name" value="PhoD_2-like"/>
</dbReference>
<feature type="region of interest" description="Disordered" evidence="1">
    <location>
        <begin position="156"/>
        <end position="198"/>
    </location>
</feature>
<feature type="domain" description="PhoD-like phosphatase" evidence="2">
    <location>
        <begin position="249"/>
        <end position="507"/>
    </location>
</feature>
<dbReference type="PANTHER" id="PTHR46689">
    <property type="entry name" value="MEMBRANE PROTEIN, PUTATIVE-RELATED"/>
    <property type="match status" value="1"/>
</dbReference>
<dbReference type="InterPro" id="IPR038607">
    <property type="entry name" value="PhoD-like_sf"/>
</dbReference>
<feature type="region of interest" description="Disordered" evidence="1">
    <location>
        <begin position="45"/>
        <end position="82"/>
    </location>
</feature>
<feature type="compositionally biased region" description="Basic and acidic residues" evidence="1">
    <location>
        <begin position="10"/>
        <end position="31"/>
    </location>
</feature>
<dbReference type="STRING" id="436010.A0A166JE94"/>
<dbReference type="AlphaFoldDB" id="A0A166JE94"/>
<dbReference type="PANTHER" id="PTHR46689:SF1">
    <property type="entry name" value="PHOD-LIKE PHOSPHATASE DOMAIN-CONTAINING PROTEIN"/>
    <property type="match status" value="1"/>
</dbReference>
<reference evidence="3 4" key="1">
    <citation type="journal article" date="2016" name="Mol. Biol. Evol.">
        <title>Comparative Genomics of Early-Diverging Mushroom-Forming Fungi Provides Insights into the Origins of Lignocellulose Decay Capabilities.</title>
        <authorList>
            <person name="Nagy L.G."/>
            <person name="Riley R."/>
            <person name="Tritt A."/>
            <person name="Adam C."/>
            <person name="Daum C."/>
            <person name="Floudas D."/>
            <person name="Sun H."/>
            <person name="Yadav J.S."/>
            <person name="Pangilinan J."/>
            <person name="Larsson K.H."/>
            <person name="Matsuura K."/>
            <person name="Barry K."/>
            <person name="Labutti K."/>
            <person name="Kuo R."/>
            <person name="Ohm R.A."/>
            <person name="Bhattacharya S.S."/>
            <person name="Shirouzu T."/>
            <person name="Yoshinaga Y."/>
            <person name="Martin F.M."/>
            <person name="Grigoriev I.V."/>
            <person name="Hibbett D.S."/>
        </authorList>
    </citation>
    <scope>NUCLEOTIDE SEQUENCE [LARGE SCALE GENOMIC DNA]</scope>
    <source>
        <strain evidence="3 4">CBS 109695</strain>
    </source>
</reference>
<feature type="compositionally biased region" description="Low complexity" evidence="1">
    <location>
        <begin position="72"/>
        <end position="82"/>
    </location>
</feature>
<organism evidence="3 4">
    <name type="scientific">Athelia psychrophila</name>
    <dbReference type="NCBI Taxonomy" id="1759441"/>
    <lineage>
        <taxon>Eukaryota</taxon>
        <taxon>Fungi</taxon>
        <taxon>Dikarya</taxon>
        <taxon>Basidiomycota</taxon>
        <taxon>Agaricomycotina</taxon>
        <taxon>Agaricomycetes</taxon>
        <taxon>Agaricomycetidae</taxon>
        <taxon>Atheliales</taxon>
        <taxon>Atheliaceae</taxon>
        <taxon>Athelia</taxon>
    </lineage>
</organism>